<evidence type="ECO:0000256" key="1">
    <source>
        <dbReference type="SAM" id="Phobius"/>
    </source>
</evidence>
<feature type="transmembrane region" description="Helical" evidence="1">
    <location>
        <begin position="311"/>
        <end position="340"/>
    </location>
</feature>
<feature type="transmembrane region" description="Helical" evidence="1">
    <location>
        <begin position="361"/>
        <end position="379"/>
    </location>
</feature>
<feature type="transmembrane region" description="Helical" evidence="1">
    <location>
        <begin position="399"/>
        <end position="420"/>
    </location>
</feature>
<dbReference type="EMBL" id="JACCKA010000024">
    <property type="protein sequence ID" value="NZA25373.1"/>
    <property type="molecule type" value="Genomic_DNA"/>
</dbReference>
<keyword evidence="1" id="KW-1133">Transmembrane helix</keyword>
<dbReference type="PANTHER" id="PTHR30282">
    <property type="entry name" value="P-AMINOBENZOYL GLUTAMATE TRANSPORTER"/>
    <property type="match status" value="1"/>
</dbReference>
<dbReference type="GO" id="GO:0015558">
    <property type="term" value="F:secondary active p-aminobenzoyl-glutamate transmembrane transporter activity"/>
    <property type="evidence" value="ECO:0007669"/>
    <property type="project" value="InterPro"/>
</dbReference>
<dbReference type="GO" id="GO:1902604">
    <property type="term" value="P:p-aminobenzoyl-glutamate transmembrane transport"/>
    <property type="evidence" value="ECO:0007669"/>
    <property type="project" value="InterPro"/>
</dbReference>
<feature type="transmembrane region" description="Helical" evidence="1">
    <location>
        <begin position="220"/>
        <end position="238"/>
    </location>
</feature>
<proteinExistence type="predicted"/>
<accession>A0A853J8D3</accession>
<reference evidence="2 3" key="1">
    <citation type="submission" date="2020-07" db="EMBL/GenBank/DDBJ databases">
        <title>Luteimonas sp. SJ-92.</title>
        <authorList>
            <person name="Huang X.-X."/>
            <person name="Xu L."/>
            <person name="Sun J.-Q."/>
        </authorList>
    </citation>
    <scope>NUCLEOTIDE SEQUENCE [LARGE SCALE GENOMIC DNA]</scope>
    <source>
        <strain evidence="2 3">SJ-92</strain>
    </source>
</reference>
<dbReference type="InterPro" id="IPR004697">
    <property type="entry name" value="AbgT"/>
</dbReference>
<feature type="transmembrane region" description="Helical" evidence="1">
    <location>
        <begin position="129"/>
        <end position="162"/>
    </location>
</feature>
<evidence type="ECO:0000313" key="3">
    <source>
        <dbReference type="Proteomes" id="UP000578091"/>
    </source>
</evidence>
<dbReference type="RefSeq" id="WP_180677174.1">
    <property type="nucleotide sequence ID" value="NZ_JACCKA010000024.1"/>
</dbReference>
<feature type="transmembrane region" description="Helical" evidence="1">
    <location>
        <begin position="488"/>
        <end position="513"/>
    </location>
</feature>
<feature type="transmembrane region" description="Helical" evidence="1">
    <location>
        <begin position="271"/>
        <end position="291"/>
    </location>
</feature>
<feature type="transmembrane region" description="Helical" evidence="1">
    <location>
        <begin position="457"/>
        <end position="476"/>
    </location>
</feature>
<organism evidence="2 3">
    <name type="scientific">Luteimonas salinisoli</name>
    <dbReference type="NCBI Taxonomy" id="2752307"/>
    <lineage>
        <taxon>Bacteria</taxon>
        <taxon>Pseudomonadati</taxon>
        <taxon>Pseudomonadota</taxon>
        <taxon>Gammaproteobacteria</taxon>
        <taxon>Lysobacterales</taxon>
        <taxon>Lysobacteraceae</taxon>
        <taxon>Luteimonas</taxon>
    </lineage>
</organism>
<sequence>MSQQPSPEGAIASRNLVTRFLDAVERVGNKLPDPAMLFLILMVVVWVVSALLANVDFAELDPRSGDPIQIRNMLAGASFTEFMAQMVRTFVNFAPLGVVLVAMLGLGVAEHTGFISAGLRAILSFTPKMLLTPVLIAVGVLSHVAVDAGYVLVIPLGAVIFYAAGRHPLAGIAAAFAGVSGGFSATLFVPSSLDPLLAGLTQEAARIIDPAAVINPLNNYFFTTASTFLVVGVGWFLTDKVIEPRLRNTEIDGDVSEFQTMEALGSRERKGLLLAVLGMLVALVVFALSLMPETSAWRAPAEAVPEGGHPLLVAAAPVMQSIVALIFVFFLIPGVIYGYVAGTVKSHRDIIQGMSKAMGSMAYYIVMAFFAAQFIYAFGQSNLGALLAIKGAAWLQAMGFPMGITLIGIVLLSGFVNLMVGSASAKWALIGAIMVPMLMQLGVSPDLTQAAYRVGDSSTNIITPLLPYFPLVVVFCQRYVKSAGIGTLLALMLPFSITLLVVWTGFLLAFWGLGIPLGVGATYAYPAVP</sequence>
<comment type="caution">
    <text evidence="2">The sequence shown here is derived from an EMBL/GenBank/DDBJ whole genome shotgun (WGS) entry which is preliminary data.</text>
</comment>
<feature type="transmembrane region" description="Helical" evidence="1">
    <location>
        <begin position="90"/>
        <end position="109"/>
    </location>
</feature>
<feature type="transmembrane region" description="Helical" evidence="1">
    <location>
        <begin position="35"/>
        <end position="55"/>
    </location>
</feature>
<name>A0A853J8D3_9GAMM</name>
<feature type="transmembrane region" description="Helical" evidence="1">
    <location>
        <begin position="427"/>
        <end position="445"/>
    </location>
</feature>
<evidence type="ECO:0000313" key="2">
    <source>
        <dbReference type="EMBL" id="NZA25373.1"/>
    </source>
</evidence>
<dbReference type="Proteomes" id="UP000578091">
    <property type="component" value="Unassembled WGS sequence"/>
</dbReference>
<gene>
    <name evidence="2" type="ORF">H0E84_03175</name>
</gene>
<dbReference type="AlphaFoldDB" id="A0A853J8D3"/>
<dbReference type="Pfam" id="PF03806">
    <property type="entry name" value="ABG_transport"/>
    <property type="match status" value="1"/>
</dbReference>
<keyword evidence="3" id="KW-1185">Reference proteome</keyword>
<keyword evidence="1" id="KW-0472">Membrane</keyword>
<protein>
    <submittedName>
        <fullName evidence="2">AbgT family transporter</fullName>
    </submittedName>
</protein>
<dbReference type="PANTHER" id="PTHR30282:SF1">
    <property type="entry name" value="ABGT FAMILY TRANSPORTER"/>
    <property type="match status" value="1"/>
</dbReference>
<feature type="transmembrane region" description="Helical" evidence="1">
    <location>
        <begin position="169"/>
        <end position="189"/>
    </location>
</feature>
<keyword evidence="1" id="KW-0812">Transmembrane</keyword>